<evidence type="ECO:0000256" key="8">
    <source>
        <dbReference type="ARBA" id="ARBA00023022"/>
    </source>
</evidence>
<dbReference type="InterPro" id="IPR042307">
    <property type="entry name" value="Reeler_sf"/>
</dbReference>
<gene>
    <name evidence="11" type="ORF">B7P43_G10221</name>
</gene>
<dbReference type="GO" id="GO:0016020">
    <property type="term" value="C:membrane"/>
    <property type="evidence" value="ECO:0007669"/>
    <property type="project" value="TreeGrafter"/>
</dbReference>
<evidence type="ECO:0000256" key="6">
    <source>
        <dbReference type="ARBA" id="ARBA00022729"/>
    </source>
</evidence>
<feature type="signal peptide" evidence="9">
    <location>
        <begin position="1"/>
        <end position="22"/>
    </location>
</feature>
<dbReference type="PROSITE" id="PS51019">
    <property type="entry name" value="REELIN"/>
    <property type="match status" value="1"/>
</dbReference>
<keyword evidence="6 9" id="KW-0732">Signal</keyword>
<evidence type="ECO:0000256" key="7">
    <source>
        <dbReference type="ARBA" id="ARBA00022859"/>
    </source>
</evidence>
<accession>A0A2J7QYZ2</accession>
<feature type="chain" id="PRO_5014461110" description="Reelin domain-containing protein" evidence="9">
    <location>
        <begin position="23"/>
        <end position="141"/>
    </location>
</feature>
<evidence type="ECO:0000256" key="9">
    <source>
        <dbReference type="SAM" id="SignalP"/>
    </source>
</evidence>
<evidence type="ECO:0000313" key="12">
    <source>
        <dbReference type="Proteomes" id="UP000235965"/>
    </source>
</evidence>
<dbReference type="GO" id="GO:0042742">
    <property type="term" value="P:defense response to bacterium"/>
    <property type="evidence" value="ECO:0007669"/>
    <property type="project" value="UniProtKB-KW"/>
</dbReference>
<evidence type="ECO:0000256" key="2">
    <source>
        <dbReference type="ARBA" id="ARBA00008501"/>
    </source>
</evidence>
<proteinExistence type="inferred from homology"/>
<evidence type="ECO:0000256" key="4">
    <source>
        <dbReference type="ARBA" id="ARBA00022529"/>
    </source>
</evidence>
<dbReference type="CDD" id="cd08544">
    <property type="entry name" value="Reeler"/>
    <property type="match status" value="1"/>
</dbReference>
<dbReference type="InterPro" id="IPR002861">
    <property type="entry name" value="Reeler_dom"/>
</dbReference>
<reference evidence="11 12" key="1">
    <citation type="submission" date="2017-12" db="EMBL/GenBank/DDBJ databases">
        <title>Hemimetabolous genomes reveal molecular basis of termite eusociality.</title>
        <authorList>
            <person name="Harrison M.C."/>
            <person name="Jongepier E."/>
            <person name="Robertson H.M."/>
            <person name="Arning N."/>
            <person name="Bitard-Feildel T."/>
            <person name="Chao H."/>
            <person name="Childers C.P."/>
            <person name="Dinh H."/>
            <person name="Doddapaneni H."/>
            <person name="Dugan S."/>
            <person name="Gowin J."/>
            <person name="Greiner C."/>
            <person name="Han Y."/>
            <person name="Hu H."/>
            <person name="Hughes D.S.T."/>
            <person name="Huylmans A.-K."/>
            <person name="Kemena C."/>
            <person name="Kremer L.P.M."/>
            <person name="Lee S.L."/>
            <person name="Lopez-Ezquerra A."/>
            <person name="Mallet L."/>
            <person name="Monroy-Kuhn J.M."/>
            <person name="Moser A."/>
            <person name="Murali S.C."/>
            <person name="Muzny D.M."/>
            <person name="Otani S."/>
            <person name="Piulachs M.-D."/>
            <person name="Poelchau M."/>
            <person name="Qu J."/>
            <person name="Schaub F."/>
            <person name="Wada-Katsumata A."/>
            <person name="Worley K.C."/>
            <person name="Xie Q."/>
            <person name="Ylla G."/>
            <person name="Poulsen M."/>
            <person name="Gibbs R.A."/>
            <person name="Schal C."/>
            <person name="Richards S."/>
            <person name="Belles X."/>
            <person name="Korb J."/>
            <person name="Bornberg-Bauer E."/>
        </authorList>
    </citation>
    <scope>NUCLEOTIDE SEQUENCE [LARGE SCALE GENOMIC DNA]</scope>
    <source>
        <tissue evidence="11">Whole body</tissue>
    </source>
</reference>
<keyword evidence="4" id="KW-0929">Antimicrobial</keyword>
<dbReference type="Proteomes" id="UP000235965">
    <property type="component" value="Unassembled WGS sequence"/>
</dbReference>
<organism evidence="11 12">
    <name type="scientific">Cryptotermes secundus</name>
    <dbReference type="NCBI Taxonomy" id="105785"/>
    <lineage>
        <taxon>Eukaryota</taxon>
        <taxon>Metazoa</taxon>
        <taxon>Ecdysozoa</taxon>
        <taxon>Arthropoda</taxon>
        <taxon>Hexapoda</taxon>
        <taxon>Insecta</taxon>
        <taxon>Pterygota</taxon>
        <taxon>Neoptera</taxon>
        <taxon>Polyneoptera</taxon>
        <taxon>Dictyoptera</taxon>
        <taxon>Blattodea</taxon>
        <taxon>Blattoidea</taxon>
        <taxon>Termitoidae</taxon>
        <taxon>Kalotermitidae</taxon>
        <taxon>Cryptotermitinae</taxon>
        <taxon>Cryptotermes</taxon>
    </lineage>
</organism>
<evidence type="ECO:0000256" key="3">
    <source>
        <dbReference type="ARBA" id="ARBA00022525"/>
    </source>
</evidence>
<dbReference type="Gene3D" id="2.60.40.4060">
    <property type="entry name" value="Reeler domain"/>
    <property type="match status" value="1"/>
</dbReference>
<keyword evidence="12" id="KW-1185">Reference proteome</keyword>
<evidence type="ECO:0000256" key="1">
    <source>
        <dbReference type="ARBA" id="ARBA00004613"/>
    </source>
</evidence>
<name>A0A2J7QYZ2_9NEOP</name>
<sequence length="141" mass="15193">MMTTPYGLCVLLIITIPAHITAFKDGAPDSVCDSMTPEHHSTPQTKPSPYTITPSKLKIKAGESLQVTLSGTDNTKFRGYFIQARVGNTPIGKFEKGPEINLVNCGSGVGSAATHTDNKDKNSITLKWTAPEGLTESVRFR</sequence>
<dbReference type="PANTHER" id="PTHR45828:SF9">
    <property type="entry name" value="CELL WALL INTEGRITY AND STRESS RESPONSE COMPONENT 4-LIKE-RELATED"/>
    <property type="match status" value="1"/>
</dbReference>
<dbReference type="Pfam" id="PF02014">
    <property type="entry name" value="Reeler"/>
    <property type="match status" value="1"/>
</dbReference>
<comment type="caution">
    <text evidence="11">The sequence shown here is derived from an EMBL/GenBank/DDBJ whole genome shotgun (WGS) entry which is preliminary data.</text>
</comment>
<keyword evidence="3" id="KW-0964">Secreted</keyword>
<dbReference type="STRING" id="105785.A0A2J7QYZ2"/>
<comment type="subcellular location">
    <subcellularLocation>
        <location evidence="1">Secreted</location>
    </subcellularLocation>
</comment>
<protein>
    <recommendedName>
        <fullName evidence="10">Reelin domain-containing protein</fullName>
    </recommendedName>
</protein>
<evidence type="ECO:0000313" key="11">
    <source>
        <dbReference type="EMBL" id="PNF33795.1"/>
    </source>
</evidence>
<dbReference type="InParanoid" id="A0A2J7QYZ2"/>
<keyword evidence="8" id="KW-0044">Antibiotic</keyword>
<dbReference type="GO" id="GO:0045087">
    <property type="term" value="P:innate immune response"/>
    <property type="evidence" value="ECO:0007669"/>
    <property type="project" value="UniProtKB-KW"/>
</dbReference>
<dbReference type="EMBL" id="NEVH01009082">
    <property type="protein sequence ID" value="PNF33795.1"/>
    <property type="molecule type" value="Genomic_DNA"/>
</dbReference>
<keyword evidence="7" id="KW-0391">Immunity</keyword>
<keyword evidence="5" id="KW-0399">Innate immunity</keyword>
<comment type="similarity">
    <text evidence="2">Belongs to the insect defense protein family.</text>
</comment>
<evidence type="ECO:0000259" key="10">
    <source>
        <dbReference type="PROSITE" id="PS51019"/>
    </source>
</evidence>
<dbReference type="OrthoDB" id="6418377at2759"/>
<dbReference type="PANTHER" id="PTHR45828">
    <property type="entry name" value="CYTOCHROME B561/FERRIC REDUCTASE TRANSMEMBRANE"/>
    <property type="match status" value="1"/>
</dbReference>
<evidence type="ECO:0000256" key="5">
    <source>
        <dbReference type="ARBA" id="ARBA00022588"/>
    </source>
</evidence>
<dbReference type="GO" id="GO:0005576">
    <property type="term" value="C:extracellular region"/>
    <property type="evidence" value="ECO:0007669"/>
    <property type="project" value="UniProtKB-SubCell"/>
</dbReference>
<dbReference type="InterPro" id="IPR051237">
    <property type="entry name" value="Ferric-chelate_Red/DefProt"/>
</dbReference>
<dbReference type="AlphaFoldDB" id="A0A2J7QYZ2"/>
<feature type="domain" description="Reelin" evidence="10">
    <location>
        <begin position="13"/>
        <end position="141"/>
    </location>
</feature>